<dbReference type="GO" id="GO:0016987">
    <property type="term" value="F:sigma factor activity"/>
    <property type="evidence" value="ECO:0007669"/>
    <property type="project" value="UniProtKB-KW"/>
</dbReference>
<dbReference type="InterPro" id="IPR014284">
    <property type="entry name" value="RNA_pol_sigma-70_dom"/>
</dbReference>
<evidence type="ECO:0000313" key="8">
    <source>
        <dbReference type="EMBL" id="TDQ79248.1"/>
    </source>
</evidence>
<keyword evidence="5" id="KW-0804">Transcription</keyword>
<dbReference type="InterPro" id="IPR036388">
    <property type="entry name" value="WH-like_DNA-bd_sf"/>
</dbReference>
<feature type="domain" description="RNA polymerase sigma-70 region 2" evidence="6">
    <location>
        <begin position="28"/>
        <end position="94"/>
    </location>
</feature>
<dbReference type="NCBIfam" id="TIGR02937">
    <property type="entry name" value="sigma70-ECF"/>
    <property type="match status" value="1"/>
</dbReference>
<evidence type="ECO:0000256" key="4">
    <source>
        <dbReference type="ARBA" id="ARBA00023125"/>
    </source>
</evidence>
<evidence type="ECO:0000259" key="7">
    <source>
        <dbReference type="Pfam" id="PF08281"/>
    </source>
</evidence>
<accession>A0A4R6WKF1</accession>
<dbReference type="Gene3D" id="1.10.1740.10">
    <property type="match status" value="1"/>
</dbReference>
<evidence type="ECO:0000259" key="6">
    <source>
        <dbReference type="Pfam" id="PF04542"/>
    </source>
</evidence>
<dbReference type="Pfam" id="PF04542">
    <property type="entry name" value="Sigma70_r2"/>
    <property type="match status" value="1"/>
</dbReference>
<reference evidence="8 9" key="1">
    <citation type="submission" date="2019-03" db="EMBL/GenBank/DDBJ databases">
        <title>Genomic Encyclopedia of Archaeal and Bacterial Type Strains, Phase II (KMG-II): from individual species to whole genera.</title>
        <authorList>
            <person name="Goeker M."/>
        </authorList>
    </citation>
    <scope>NUCLEOTIDE SEQUENCE [LARGE SCALE GENOMIC DNA]</scope>
    <source>
        <strain evidence="8 9">DSM 28353</strain>
    </source>
</reference>
<dbReference type="SUPFAM" id="SSF88659">
    <property type="entry name" value="Sigma3 and sigma4 domains of RNA polymerase sigma factors"/>
    <property type="match status" value="1"/>
</dbReference>
<dbReference type="CDD" id="cd06171">
    <property type="entry name" value="Sigma70_r4"/>
    <property type="match status" value="1"/>
</dbReference>
<dbReference type="GO" id="GO:0003677">
    <property type="term" value="F:DNA binding"/>
    <property type="evidence" value="ECO:0007669"/>
    <property type="project" value="UniProtKB-KW"/>
</dbReference>
<gene>
    <name evidence="8" type="ORF">CLV99_0681</name>
</gene>
<dbReference type="OrthoDB" id="655312at2"/>
<dbReference type="NCBIfam" id="TIGR02985">
    <property type="entry name" value="Sig70_bacteroi1"/>
    <property type="match status" value="1"/>
</dbReference>
<dbReference type="InterPro" id="IPR013324">
    <property type="entry name" value="RNA_pol_sigma_r3/r4-like"/>
</dbReference>
<protein>
    <submittedName>
        <fullName evidence="8">RNA polymerase sigma-70 factor (ECF subfamily)</fullName>
    </submittedName>
</protein>
<dbReference type="Gene3D" id="1.10.10.10">
    <property type="entry name" value="Winged helix-like DNA-binding domain superfamily/Winged helix DNA-binding domain"/>
    <property type="match status" value="1"/>
</dbReference>
<dbReference type="PANTHER" id="PTHR43133">
    <property type="entry name" value="RNA POLYMERASE ECF-TYPE SIGMA FACTO"/>
    <property type="match status" value="1"/>
</dbReference>
<feature type="domain" description="RNA polymerase sigma factor 70 region 4 type 2" evidence="7">
    <location>
        <begin position="124"/>
        <end position="174"/>
    </location>
</feature>
<evidence type="ECO:0000256" key="2">
    <source>
        <dbReference type="ARBA" id="ARBA00023015"/>
    </source>
</evidence>
<dbReference type="SUPFAM" id="SSF88946">
    <property type="entry name" value="Sigma2 domain of RNA polymerase sigma factors"/>
    <property type="match status" value="1"/>
</dbReference>
<evidence type="ECO:0000313" key="9">
    <source>
        <dbReference type="Proteomes" id="UP000295292"/>
    </source>
</evidence>
<organism evidence="8 9">
    <name type="scientific">Sphingobacterium yanglingense</name>
    <dbReference type="NCBI Taxonomy" id="1437280"/>
    <lineage>
        <taxon>Bacteria</taxon>
        <taxon>Pseudomonadati</taxon>
        <taxon>Bacteroidota</taxon>
        <taxon>Sphingobacteriia</taxon>
        <taxon>Sphingobacteriales</taxon>
        <taxon>Sphingobacteriaceae</taxon>
        <taxon>Sphingobacterium</taxon>
    </lineage>
</organism>
<evidence type="ECO:0000256" key="3">
    <source>
        <dbReference type="ARBA" id="ARBA00023082"/>
    </source>
</evidence>
<dbReference type="RefSeq" id="WP_133583050.1">
    <property type="nucleotide sequence ID" value="NZ_SNYV01000011.1"/>
</dbReference>
<dbReference type="InterPro" id="IPR039425">
    <property type="entry name" value="RNA_pol_sigma-70-like"/>
</dbReference>
<keyword evidence="2" id="KW-0805">Transcription regulation</keyword>
<keyword evidence="4" id="KW-0238">DNA-binding</keyword>
<sequence length="200" mass="23486">MEQQPPIHEINLLQRLKAGDEAAFDEVYTSYSRRIYLKVSRMVKVSEEVEELIQELFVRVWERRDQIDVQKPFAGYLYRIAENMVYDFYRKSARSERHRNAIMNVSVASYEHIEKDLFQKETDELLDKAIASLPPQCRQAFILCKIEEKSYEEAAAIMGISHHTVHRHIVKASQNLKMYLQQHKDISSTLLLLLALSDMP</sequence>
<dbReference type="InterPro" id="IPR014327">
    <property type="entry name" value="RNA_pol_sigma70_bacteroid"/>
</dbReference>
<dbReference type="InterPro" id="IPR013325">
    <property type="entry name" value="RNA_pol_sigma_r2"/>
</dbReference>
<dbReference type="EMBL" id="SNYV01000011">
    <property type="protein sequence ID" value="TDQ79248.1"/>
    <property type="molecule type" value="Genomic_DNA"/>
</dbReference>
<name>A0A4R6WKF1_9SPHI</name>
<dbReference type="Pfam" id="PF08281">
    <property type="entry name" value="Sigma70_r4_2"/>
    <property type="match status" value="1"/>
</dbReference>
<dbReference type="PANTHER" id="PTHR43133:SF8">
    <property type="entry name" value="RNA POLYMERASE SIGMA FACTOR HI_1459-RELATED"/>
    <property type="match status" value="1"/>
</dbReference>
<keyword evidence="9" id="KW-1185">Reference proteome</keyword>
<comment type="caution">
    <text evidence="8">The sequence shown here is derived from an EMBL/GenBank/DDBJ whole genome shotgun (WGS) entry which is preliminary data.</text>
</comment>
<evidence type="ECO:0000256" key="5">
    <source>
        <dbReference type="ARBA" id="ARBA00023163"/>
    </source>
</evidence>
<dbReference type="AlphaFoldDB" id="A0A4R6WKF1"/>
<dbReference type="InterPro" id="IPR007627">
    <property type="entry name" value="RNA_pol_sigma70_r2"/>
</dbReference>
<evidence type="ECO:0000256" key="1">
    <source>
        <dbReference type="ARBA" id="ARBA00010641"/>
    </source>
</evidence>
<keyword evidence="3" id="KW-0731">Sigma factor</keyword>
<proteinExistence type="inferred from homology"/>
<dbReference type="Proteomes" id="UP000295292">
    <property type="component" value="Unassembled WGS sequence"/>
</dbReference>
<comment type="similarity">
    <text evidence="1">Belongs to the sigma-70 factor family. ECF subfamily.</text>
</comment>
<dbReference type="GO" id="GO:0006352">
    <property type="term" value="P:DNA-templated transcription initiation"/>
    <property type="evidence" value="ECO:0007669"/>
    <property type="project" value="InterPro"/>
</dbReference>
<dbReference type="InterPro" id="IPR013249">
    <property type="entry name" value="RNA_pol_sigma70_r4_t2"/>
</dbReference>